<gene>
    <name evidence="3" type="ORF">GT409_08245</name>
</gene>
<dbReference type="KEGG" id="taer:GT409_08245"/>
<evidence type="ECO:0000259" key="2">
    <source>
        <dbReference type="Pfam" id="PF11127"/>
    </source>
</evidence>
<dbReference type="Gene3D" id="6.10.140.1340">
    <property type="match status" value="1"/>
</dbReference>
<dbReference type="AlphaFoldDB" id="A0A6P1M8P7"/>
<dbReference type="EMBL" id="CP047593">
    <property type="protein sequence ID" value="QHI69443.1"/>
    <property type="molecule type" value="Genomic_DNA"/>
</dbReference>
<protein>
    <submittedName>
        <fullName evidence="3">DUF2892 domain-containing protein</fullName>
    </submittedName>
</protein>
<dbReference type="Proteomes" id="UP000464954">
    <property type="component" value="Chromosome"/>
</dbReference>
<feature type="domain" description="Inner membrane protein YgaP-like transmembrane" evidence="2">
    <location>
        <begin position="3"/>
        <end position="57"/>
    </location>
</feature>
<feature type="transmembrane region" description="Helical" evidence="1">
    <location>
        <begin position="7"/>
        <end position="24"/>
    </location>
</feature>
<accession>A0A6P1M8P7</accession>
<keyword evidence="1" id="KW-0472">Membrane</keyword>
<reference evidence="3 4" key="1">
    <citation type="submission" date="2020-01" db="EMBL/GenBank/DDBJ databases">
        <title>Ponticoccus aerotolerans gen. nov., sp. nov., an anaerobic bacterium and proposal of Ponticoccusceae fam. nov., Ponticoccusles ord. nov. and Ponticoccuse classis nov. in the phylum Kiritimatiellaeota.</title>
        <authorList>
            <person name="Zhou L.Y."/>
            <person name="Du Z.J."/>
        </authorList>
    </citation>
    <scope>NUCLEOTIDE SEQUENCE [LARGE SCALE GENOMIC DNA]</scope>
    <source>
        <strain evidence="3 4">S-5007</strain>
    </source>
</reference>
<name>A0A6P1M8P7_9BACT</name>
<dbReference type="InterPro" id="IPR021309">
    <property type="entry name" value="YgaP-like_TM"/>
</dbReference>
<dbReference type="RefSeq" id="WP_160628625.1">
    <property type="nucleotide sequence ID" value="NZ_CP047593.1"/>
</dbReference>
<keyword evidence="4" id="KW-1185">Reference proteome</keyword>
<keyword evidence="1" id="KW-1133">Transmembrane helix</keyword>
<feature type="transmembrane region" description="Helical" evidence="1">
    <location>
        <begin position="30"/>
        <end position="52"/>
    </location>
</feature>
<organism evidence="3 4">
    <name type="scientific">Tichowtungia aerotolerans</name>
    <dbReference type="NCBI Taxonomy" id="2697043"/>
    <lineage>
        <taxon>Bacteria</taxon>
        <taxon>Pseudomonadati</taxon>
        <taxon>Kiritimatiellota</taxon>
        <taxon>Tichowtungiia</taxon>
        <taxon>Tichowtungiales</taxon>
        <taxon>Tichowtungiaceae</taxon>
        <taxon>Tichowtungia</taxon>
    </lineage>
</organism>
<sequence length="62" mass="6737">MKVENGVRVFAGVMILASVLLVAAGSKWWLLFTAFIGINLIQSAFTGFCPAAKIMKLFGMKE</sequence>
<evidence type="ECO:0000256" key="1">
    <source>
        <dbReference type="SAM" id="Phobius"/>
    </source>
</evidence>
<proteinExistence type="predicted"/>
<evidence type="ECO:0000313" key="3">
    <source>
        <dbReference type="EMBL" id="QHI69443.1"/>
    </source>
</evidence>
<evidence type="ECO:0000313" key="4">
    <source>
        <dbReference type="Proteomes" id="UP000464954"/>
    </source>
</evidence>
<dbReference type="Pfam" id="PF11127">
    <property type="entry name" value="YgaP-like_TM"/>
    <property type="match status" value="1"/>
</dbReference>
<keyword evidence="1" id="KW-0812">Transmembrane</keyword>